<dbReference type="Pfam" id="PF13306">
    <property type="entry name" value="LRR_5"/>
    <property type="match status" value="1"/>
</dbReference>
<comment type="caution">
    <text evidence="1">The sequence shown here is derived from an EMBL/GenBank/DDBJ whole genome shotgun (WGS) entry which is preliminary data.</text>
</comment>
<dbReference type="Proteomes" id="UP001054902">
    <property type="component" value="Unassembled WGS sequence"/>
</dbReference>
<dbReference type="Gene3D" id="3.80.10.10">
    <property type="entry name" value="Ribonuclease Inhibitor"/>
    <property type="match status" value="1"/>
</dbReference>
<sequence length="282" mass="32395">MKLRRYPTQAEWDKIVALGPGVRNYRGKKTLFYNGEKLYEGDWYDGELLIYDYKERQSWEVIIVLPGVEVIPEYTFYYCRNIKVVIMTDSVQRIEESAFQGCKSLDFVRLSRNLEYIGITVFFGCYSLTSIYIPPSCREIDNEAFHGCRKLIILSIPPHTQLGYNVIADTALIKISTFETNEHGYYDSVSDTTEVNAWIKSINDSDGLALHRICSSDNPDREQVYGYMKDHGVRAMKLPNSIGITPSQYLAANPYSEIDEVGLIKRYVLERMGEVVQGQVQI</sequence>
<dbReference type="SUPFAM" id="SSF52058">
    <property type="entry name" value="L domain-like"/>
    <property type="match status" value="1"/>
</dbReference>
<protein>
    <submittedName>
        <fullName evidence="1">Leucine-rich repeat domain-containing protein</fullName>
    </submittedName>
</protein>
<dbReference type="InterPro" id="IPR053139">
    <property type="entry name" value="Surface_bspA-like"/>
</dbReference>
<reference evidence="1 2" key="1">
    <citation type="journal article" date="2021" name="Sci. Rep.">
        <title>The genome of the diatom Chaetoceros tenuissimus carries an ancient integrated fragment of an extant virus.</title>
        <authorList>
            <person name="Hongo Y."/>
            <person name="Kimura K."/>
            <person name="Takaki Y."/>
            <person name="Yoshida Y."/>
            <person name="Baba S."/>
            <person name="Kobayashi G."/>
            <person name="Nagasaki K."/>
            <person name="Hano T."/>
            <person name="Tomaru Y."/>
        </authorList>
    </citation>
    <scope>NUCLEOTIDE SEQUENCE [LARGE SCALE GENOMIC DNA]</scope>
    <source>
        <strain evidence="1 2">NIES-3715</strain>
    </source>
</reference>
<organism evidence="1 2">
    <name type="scientific">Chaetoceros tenuissimus</name>
    <dbReference type="NCBI Taxonomy" id="426638"/>
    <lineage>
        <taxon>Eukaryota</taxon>
        <taxon>Sar</taxon>
        <taxon>Stramenopiles</taxon>
        <taxon>Ochrophyta</taxon>
        <taxon>Bacillariophyta</taxon>
        <taxon>Coscinodiscophyceae</taxon>
        <taxon>Chaetocerotophycidae</taxon>
        <taxon>Chaetocerotales</taxon>
        <taxon>Chaetocerotaceae</taxon>
        <taxon>Chaetoceros</taxon>
    </lineage>
</organism>
<dbReference type="PANTHER" id="PTHR45661:SF3">
    <property type="entry name" value="IG-LIKE DOMAIN-CONTAINING PROTEIN"/>
    <property type="match status" value="1"/>
</dbReference>
<evidence type="ECO:0000313" key="2">
    <source>
        <dbReference type="Proteomes" id="UP001054902"/>
    </source>
</evidence>
<evidence type="ECO:0000313" key="1">
    <source>
        <dbReference type="EMBL" id="GFH47132.1"/>
    </source>
</evidence>
<gene>
    <name evidence="1" type="ORF">CTEN210_03607</name>
</gene>
<keyword evidence="2" id="KW-1185">Reference proteome</keyword>
<dbReference type="AlphaFoldDB" id="A0AAD3H1I3"/>
<proteinExistence type="predicted"/>
<dbReference type="EMBL" id="BLLK01000022">
    <property type="protein sequence ID" value="GFH47132.1"/>
    <property type="molecule type" value="Genomic_DNA"/>
</dbReference>
<dbReference type="InterPro" id="IPR032675">
    <property type="entry name" value="LRR_dom_sf"/>
</dbReference>
<name>A0AAD3H1I3_9STRA</name>
<dbReference type="PANTHER" id="PTHR45661">
    <property type="entry name" value="SURFACE ANTIGEN"/>
    <property type="match status" value="1"/>
</dbReference>
<accession>A0AAD3H1I3</accession>
<dbReference type="InterPro" id="IPR026906">
    <property type="entry name" value="LRR_5"/>
</dbReference>